<dbReference type="Proteomes" id="UP001066276">
    <property type="component" value="Chromosome 8"/>
</dbReference>
<sequence>MLPSGPAVKDRSSAPEQSSPSDGGLESAWRRGSKRYRGALTPPAWIVLRAAREGKKDKKKKESAAVRRGARLHQS</sequence>
<evidence type="ECO:0000313" key="2">
    <source>
        <dbReference type="EMBL" id="KAJ1112660.1"/>
    </source>
</evidence>
<keyword evidence="3" id="KW-1185">Reference proteome</keyword>
<accession>A0AAV7NCR8</accession>
<evidence type="ECO:0000313" key="3">
    <source>
        <dbReference type="Proteomes" id="UP001066276"/>
    </source>
</evidence>
<comment type="caution">
    <text evidence="2">The sequence shown here is derived from an EMBL/GenBank/DDBJ whole genome shotgun (WGS) entry which is preliminary data.</text>
</comment>
<dbReference type="AlphaFoldDB" id="A0AAV7NCR8"/>
<feature type="compositionally biased region" description="Basic and acidic residues" evidence="1">
    <location>
        <begin position="50"/>
        <end position="65"/>
    </location>
</feature>
<protein>
    <submittedName>
        <fullName evidence="2">Uncharacterized protein</fullName>
    </submittedName>
</protein>
<feature type="region of interest" description="Disordered" evidence="1">
    <location>
        <begin position="1"/>
        <end position="30"/>
    </location>
</feature>
<gene>
    <name evidence="2" type="ORF">NDU88_000921</name>
</gene>
<feature type="region of interest" description="Disordered" evidence="1">
    <location>
        <begin position="50"/>
        <end position="75"/>
    </location>
</feature>
<dbReference type="EMBL" id="JANPWB010000012">
    <property type="protein sequence ID" value="KAJ1112660.1"/>
    <property type="molecule type" value="Genomic_DNA"/>
</dbReference>
<proteinExistence type="predicted"/>
<evidence type="ECO:0000256" key="1">
    <source>
        <dbReference type="SAM" id="MobiDB-lite"/>
    </source>
</evidence>
<organism evidence="2 3">
    <name type="scientific">Pleurodeles waltl</name>
    <name type="common">Iberian ribbed newt</name>
    <dbReference type="NCBI Taxonomy" id="8319"/>
    <lineage>
        <taxon>Eukaryota</taxon>
        <taxon>Metazoa</taxon>
        <taxon>Chordata</taxon>
        <taxon>Craniata</taxon>
        <taxon>Vertebrata</taxon>
        <taxon>Euteleostomi</taxon>
        <taxon>Amphibia</taxon>
        <taxon>Batrachia</taxon>
        <taxon>Caudata</taxon>
        <taxon>Salamandroidea</taxon>
        <taxon>Salamandridae</taxon>
        <taxon>Pleurodelinae</taxon>
        <taxon>Pleurodeles</taxon>
    </lineage>
</organism>
<reference evidence="2" key="1">
    <citation type="journal article" date="2022" name="bioRxiv">
        <title>Sequencing and chromosome-scale assembly of the giantPleurodeles waltlgenome.</title>
        <authorList>
            <person name="Brown T."/>
            <person name="Elewa A."/>
            <person name="Iarovenko S."/>
            <person name="Subramanian E."/>
            <person name="Araus A.J."/>
            <person name="Petzold A."/>
            <person name="Susuki M."/>
            <person name="Suzuki K.-i.T."/>
            <person name="Hayashi T."/>
            <person name="Toyoda A."/>
            <person name="Oliveira C."/>
            <person name="Osipova E."/>
            <person name="Leigh N.D."/>
            <person name="Simon A."/>
            <person name="Yun M.H."/>
        </authorList>
    </citation>
    <scope>NUCLEOTIDE SEQUENCE</scope>
    <source>
        <strain evidence="2">20211129_DDA</strain>
        <tissue evidence="2">Liver</tissue>
    </source>
</reference>
<name>A0AAV7NCR8_PLEWA</name>